<proteinExistence type="predicted"/>
<dbReference type="EMBL" id="JANPWB010000002">
    <property type="protein sequence ID" value="KAJ1208090.1"/>
    <property type="molecule type" value="Genomic_DNA"/>
</dbReference>
<evidence type="ECO:0000313" key="2">
    <source>
        <dbReference type="Proteomes" id="UP001066276"/>
    </source>
</evidence>
<sequence length="70" mass="7906">MLAVGWVVDVDRRRSRPALPWGCLPLAWALCITSAGDWAAVVHVKRRISSDSCCFILKSKDFDGFTEYYV</sequence>
<evidence type="ECO:0008006" key="3">
    <source>
        <dbReference type="Google" id="ProtNLM"/>
    </source>
</evidence>
<accession>A0AAV7W5E6</accession>
<evidence type="ECO:0000313" key="1">
    <source>
        <dbReference type="EMBL" id="KAJ1208090.1"/>
    </source>
</evidence>
<dbReference type="Proteomes" id="UP001066276">
    <property type="component" value="Chromosome 1_2"/>
</dbReference>
<name>A0AAV7W5E6_PLEWA</name>
<gene>
    <name evidence="1" type="ORF">NDU88_003480</name>
</gene>
<reference evidence="1" key="1">
    <citation type="journal article" date="2022" name="bioRxiv">
        <title>Sequencing and chromosome-scale assembly of the giantPleurodeles waltlgenome.</title>
        <authorList>
            <person name="Brown T."/>
            <person name="Elewa A."/>
            <person name="Iarovenko S."/>
            <person name="Subramanian E."/>
            <person name="Araus A.J."/>
            <person name="Petzold A."/>
            <person name="Susuki M."/>
            <person name="Suzuki K.-i.T."/>
            <person name="Hayashi T."/>
            <person name="Toyoda A."/>
            <person name="Oliveira C."/>
            <person name="Osipova E."/>
            <person name="Leigh N.D."/>
            <person name="Simon A."/>
            <person name="Yun M.H."/>
        </authorList>
    </citation>
    <scope>NUCLEOTIDE SEQUENCE</scope>
    <source>
        <strain evidence="1">20211129_DDA</strain>
        <tissue evidence="1">Liver</tissue>
    </source>
</reference>
<comment type="caution">
    <text evidence="1">The sequence shown here is derived from an EMBL/GenBank/DDBJ whole genome shotgun (WGS) entry which is preliminary data.</text>
</comment>
<protein>
    <recommendedName>
        <fullName evidence="3">Secreted protein</fullName>
    </recommendedName>
</protein>
<organism evidence="1 2">
    <name type="scientific">Pleurodeles waltl</name>
    <name type="common">Iberian ribbed newt</name>
    <dbReference type="NCBI Taxonomy" id="8319"/>
    <lineage>
        <taxon>Eukaryota</taxon>
        <taxon>Metazoa</taxon>
        <taxon>Chordata</taxon>
        <taxon>Craniata</taxon>
        <taxon>Vertebrata</taxon>
        <taxon>Euteleostomi</taxon>
        <taxon>Amphibia</taxon>
        <taxon>Batrachia</taxon>
        <taxon>Caudata</taxon>
        <taxon>Salamandroidea</taxon>
        <taxon>Salamandridae</taxon>
        <taxon>Pleurodelinae</taxon>
        <taxon>Pleurodeles</taxon>
    </lineage>
</organism>
<dbReference type="AlphaFoldDB" id="A0AAV7W5E6"/>
<keyword evidence="2" id="KW-1185">Reference proteome</keyword>